<dbReference type="Pfam" id="PF17667">
    <property type="entry name" value="Pkinase_fungal"/>
    <property type="match status" value="1"/>
</dbReference>
<evidence type="ECO:0000313" key="4">
    <source>
        <dbReference type="Proteomes" id="UP000218811"/>
    </source>
</evidence>
<dbReference type="AlphaFoldDB" id="A0A2H3JSC2"/>
<dbReference type="OMA" id="MMDISHE"/>
<dbReference type="Proteomes" id="UP000218811">
    <property type="component" value="Unassembled WGS sequence"/>
</dbReference>
<evidence type="ECO:0000313" key="3">
    <source>
        <dbReference type="EMBL" id="PCH38927.1"/>
    </source>
</evidence>
<dbReference type="STRING" id="742152.A0A2H3JSC2"/>
<evidence type="ECO:0000259" key="2">
    <source>
        <dbReference type="Pfam" id="PF17667"/>
    </source>
</evidence>
<dbReference type="InterPro" id="IPR040976">
    <property type="entry name" value="Pkinase_fungal"/>
</dbReference>
<sequence length="839" mass="93847">MATHKSSGAEATPGSRKSLTRISLREQSLNTYPTNLDAWSSEINGKINQSPGEIDDFLRDYVPTSRAASWREDDVRDAFKLPGGRKKVRSEKTLYKPLIKGLNTLCSKLPADKRMQFVDTNSTDIEHPFPQWISSMESTRPDLVALLPGAEARPGKLTWDQVALAVEVKSDLSSDPISKNSLKADQTRVQLAKNACKLLTAHGSLCSYTVGIYGRKARIFRFDHASAIASPLFDYVKCPHILLNFLHRLTHPDFDRPGAILGHDDYSYRVSAAEVDSIGVPGLDDRDRICNRIVMLPGCDKYFLLLRPRSINPRLFSRATMVREAVEVFRLPPDGDDTTLRWTTDARKASQAVADDYVPVRVIVKEAWRQVIRHRETVFYARIKKFLKERGLDRYALPEMLFGEDLGDVRDADGNSTLHLTQSSACRLNEEEDIRNSGERSHMRIVLDSVGIPLSEFSSTKELVEAIRDAIKGHLLAFLAGVLHRDVSDGNVMIIRDLLKEYKGFLDDFDYSGLIESLMYEDPDGNRGSPLAEEDTELADELKNELKERTGTLEFLAIALLNIPGDKGGQGAAERVEKKIIDHQVCHDLESFYWLLIWVVLRHTKHSDEDEDLACSVLFDANTEAAARTLKSGFLVSNSLSVEGNQPLSWLLDKLRWLVFDANFGGIRAEGPARRTLTYESVLGVFKEALTMDGWPENDKAIPFLPPTMRQGSKKPADGTLSFKAGVQQKGSVRRSGQGGPPPILDPEHYDPGMMDISHELRRAAEEGFPKKQHSHSWASDMEYLPPFPNLSPIAGPSGTAAGPSASGTTSTKRRKRNWSELLPPRKQYERSAKRARQN</sequence>
<name>A0A2H3JSC2_WOLCO</name>
<gene>
    <name evidence="3" type="ORF">WOLCODRAFT_158462</name>
</gene>
<feature type="region of interest" description="Disordered" evidence="1">
    <location>
        <begin position="786"/>
        <end position="839"/>
    </location>
</feature>
<protein>
    <recommendedName>
        <fullName evidence="2">Fungal-type protein kinase domain-containing protein</fullName>
    </recommendedName>
</protein>
<dbReference type="PANTHER" id="PTHR38248:SF2">
    <property type="entry name" value="FUNK1 11"/>
    <property type="match status" value="1"/>
</dbReference>
<evidence type="ECO:0000256" key="1">
    <source>
        <dbReference type="SAM" id="MobiDB-lite"/>
    </source>
</evidence>
<accession>A0A2H3JSC2</accession>
<keyword evidence="4" id="KW-1185">Reference proteome</keyword>
<dbReference type="EMBL" id="KB467943">
    <property type="protein sequence ID" value="PCH38927.1"/>
    <property type="molecule type" value="Genomic_DNA"/>
</dbReference>
<proteinExistence type="predicted"/>
<dbReference type="PANTHER" id="PTHR38248">
    <property type="entry name" value="FUNK1 6"/>
    <property type="match status" value="1"/>
</dbReference>
<reference evidence="3 4" key="1">
    <citation type="journal article" date="2012" name="Science">
        <title>The Paleozoic origin of enzymatic lignin decomposition reconstructed from 31 fungal genomes.</title>
        <authorList>
            <person name="Floudas D."/>
            <person name="Binder M."/>
            <person name="Riley R."/>
            <person name="Barry K."/>
            <person name="Blanchette R.A."/>
            <person name="Henrissat B."/>
            <person name="Martinez A.T."/>
            <person name="Otillar R."/>
            <person name="Spatafora J.W."/>
            <person name="Yadav J.S."/>
            <person name="Aerts A."/>
            <person name="Benoit I."/>
            <person name="Boyd A."/>
            <person name="Carlson A."/>
            <person name="Copeland A."/>
            <person name="Coutinho P.M."/>
            <person name="de Vries R.P."/>
            <person name="Ferreira P."/>
            <person name="Findley K."/>
            <person name="Foster B."/>
            <person name="Gaskell J."/>
            <person name="Glotzer D."/>
            <person name="Gorecki P."/>
            <person name="Heitman J."/>
            <person name="Hesse C."/>
            <person name="Hori C."/>
            <person name="Igarashi K."/>
            <person name="Jurgens J.A."/>
            <person name="Kallen N."/>
            <person name="Kersten P."/>
            <person name="Kohler A."/>
            <person name="Kuees U."/>
            <person name="Kumar T.K.A."/>
            <person name="Kuo A."/>
            <person name="LaButti K."/>
            <person name="Larrondo L.F."/>
            <person name="Lindquist E."/>
            <person name="Ling A."/>
            <person name="Lombard V."/>
            <person name="Lucas S."/>
            <person name="Lundell T."/>
            <person name="Martin R."/>
            <person name="McLaughlin D.J."/>
            <person name="Morgenstern I."/>
            <person name="Morin E."/>
            <person name="Murat C."/>
            <person name="Nagy L.G."/>
            <person name="Nolan M."/>
            <person name="Ohm R.A."/>
            <person name="Patyshakuliyeva A."/>
            <person name="Rokas A."/>
            <person name="Ruiz-Duenas F.J."/>
            <person name="Sabat G."/>
            <person name="Salamov A."/>
            <person name="Samejima M."/>
            <person name="Schmutz J."/>
            <person name="Slot J.C."/>
            <person name="St John F."/>
            <person name="Stenlid J."/>
            <person name="Sun H."/>
            <person name="Sun S."/>
            <person name="Syed K."/>
            <person name="Tsang A."/>
            <person name="Wiebenga A."/>
            <person name="Young D."/>
            <person name="Pisabarro A."/>
            <person name="Eastwood D.C."/>
            <person name="Martin F."/>
            <person name="Cullen D."/>
            <person name="Grigoriev I.V."/>
            <person name="Hibbett D.S."/>
        </authorList>
    </citation>
    <scope>NUCLEOTIDE SEQUENCE [LARGE SCALE GENOMIC DNA]</scope>
    <source>
        <strain evidence="3 4">MD-104</strain>
    </source>
</reference>
<feature type="compositionally biased region" description="Low complexity" evidence="1">
    <location>
        <begin position="795"/>
        <end position="811"/>
    </location>
</feature>
<dbReference type="OrthoDB" id="2797568at2759"/>
<feature type="domain" description="Fungal-type protein kinase" evidence="2">
    <location>
        <begin position="421"/>
        <end position="600"/>
    </location>
</feature>
<feature type="region of interest" description="Disordered" evidence="1">
    <location>
        <begin position="728"/>
        <end position="754"/>
    </location>
</feature>
<organism evidence="3 4">
    <name type="scientific">Wolfiporia cocos (strain MD-104)</name>
    <name type="common">Brown rot fungus</name>
    <dbReference type="NCBI Taxonomy" id="742152"/>
    <lineage>
        <taxon>Eukaryota</taxon>
        <taxon>Fungi</taxon>
        <taxon>Dikarya</taxon>
        <taxon>Basidiomycota</taxon>
        <taxon>Agaricomycotina</taxon>
        <taxon>Agaricomycetes</taxon>
        <taxon>Polyporales</taxon>
        <taxon>Phaeolaceae</taxon>
        <taxon>Wolfiporia</taxon>
    </lineage>
</organism>